<dbReference type="CDD" id="cd00093">
    <property type="entry name" value="HTH_XRE"/>
    <property type="match status" value="1"/>
</dbReference>
<dbReference type="SUPFAM" id="SSF47413">
    <property type="entry name" value="lambda repressor-like DNA-binding domains"/>
    <property type="match status" value="1"/>
</dbReference>
<gene>
    <name evidence="2" type="ORF">H3232_04940</name>
</gene>
<dbReference type="SMART" id="SM00530">
    <property type="entry name" value="HTH_XRE"/>
    <property type="match status" value="1"/>
</dbReference>
<evidence type="ECO:0000313" key="2">
    <source>
        <dbReference type="EMBL" id="MBA5746551.1"/>
    </source>
</evidence>
<dbReference type="Gene3D" id="1.10.260.40">
    <property type="entry name" value="lambda repressor-like DNA-binding domains"/>
    <property type="match status" value="1"/>
</dbReference>
<dbReference type="EMBL" id="JACGAN010000007">
    <property type="protein sequence ID" value="MBA5746551.1"/>
    <property type="molecule type" value="Genomic_DNA"/>
</dbReference>
<comment type="caution">
    <text evidence="2">The sequence shown here is derived from an EMBL/GenBank/DDBJ whole genome shotgun (WGS) entry which is preliminary data.</text>
</comment>
<feature type="domain" description="HTH cro/C1-type" evidence="1">
    <location>
        <begin position="7"/>
        <end position="61"/>
    </location>
</feature>
<name>A0ABR5ZY15_9LACT</name>
<dbReference type="InterPro" id="IPR010982">
    <property type="entry name" value="Lambda_DNA-bd_dom_sf"/>
</dbReference>
<accession>A0ABR5ZY15</accession>
<sequence>MARQFTLEQSRNLAGLTQEDMAEKLGVSVTTYYNYEKYNRYMRMDTAFLFSKITNLSIDEIIFLPKKYGNSVQKV</sequence>
<proteinExistence type="predicted"/>
<dbReference type="PROSITE" id="PS50943">
    <property type="entry name" value="HTH_CROC1"/>
    <property type="match status" value="1"/>
</dbReference>
<protein>
    <submittedName>
        <fullName evidence="2">Helix-turn-helix transcriptional regulator</fullName>
    </submittedName>
</protein>
<dbReference type="Pfam" id="PF01381">
    <property type="entry name" value="HTH_3"/>
    <property type="match status" value="1"/>
</dbReference>
<keyword evidence="3" id="KW-1185">Reference proteome</keyword>
<dbReference type="InterPro" id="IPR001387">
    <property type="entry name" value="Cro/C1-type_HTH"/>
</dbReference>
<evidence type="ECO:0000313" key="3">
    <source>
        <dbReference type="Proteomes" id="UP000540056"/>
    </source>
</evidence>
<reference evidence="2 3" key="1">
    <citation type="submission" date="2020-07" db="EMBL/GenBank/DDBJ databases">
        <title>Draft Genome Sequences of Lactobacillales Isolated from the International Space Station.</title>
        <authorList>
            <person name="Bharadwaj A.R."/>
            <person name="Singh N.K."/>
            <person name="Wood J.M."/>
            <person name="Debieu M."/>
            <person name="O'Hara N.B."/>
            <person name="Karouia F."/>
            <person name="Mason C.E."/>
            <person name="Venkateswaran K."/>
        </authorList>
    </citation>
    <scope>NUCLEOTIDE SEQUENCE [LARGE SCALE GENOMIC DNA]</scope>
    <source>
        <strain evidence="2 3">151250015-1-258-55</strain>
    </source>
</reference>
<organism evidence="2 3">
    <name type="scientific">Aerococcus urinaeequi</name>
    <dbReference type="NCBI Taxonomy" id="51665"/>
    <lineage>
        <taxon>Bacteria</taxon>
        <taxon>Bacillati</taxon>
        <taxon>Bacillota</taxon>
        <taxon>Bacilli</taxon>
        <taxon>Lactobacillales</taxon>
        <taxon>Aerococcaceae</taxon>
        <taxon>Aerococcus</taxon>
    </lineage>
</organism>
<evidence type="ECO:0000259" key="1">
    <source>
        <dbReference type="PROSITE" id="PS50943"/>
    </source>
</evidence>
<dbReference type="RefSeq" id="WP_182023300.1">
    <property type="nucleotide sequence ID" value="NZ_JACGAM010000007.1"/>
</dbReference>
<dbReference type="Proteomes" id="UP000540056">
    <property type="component" value="Unassembled WGS sequence"/>
</dbReference>